<evidence type="ECO:0000256" key="15">
    <source>
        <dbReference type="SAM" id="SignalP"/>
    </source>
</evidence>
<feature type="domain" description="Peptidase M1 leukotriene A4 hydrolase/aminopeptidase C-terminal" evidence="16">
    <location>
        <begin position="532"/>
        <end position="665"/>
    </location>
</feature>
<keyword evidence="8 13" id="KW-0479">Metal-binding</keyword>
<dbReference type="InterPro" id="IPR027268">
    <property type="entry name" value="Peptidase_M4/M1_CTD_sf"/>
</dbReference>
<dbReference type="GO" id="GO:0008270">
    <property type="term" value="F:zinc ion binding"/>
    <property type="evidence" value="ECO:0007669"/>
    <property type="project" value="InterPro"/>
</dbReference>
<keyword evidence="9 17" id="KW-0378">Hydrolase</keyword>
<evidence type="ECO:0000256" key="8">
    <source>
        <dbReference type="ARBA" id="ARBA00022723"/>
    </source>
</evidence>
<evidence type="ECO:0000256" key="7">
    <source>
        <dbReference type="ARBA" id="ARBA00022670"/>
    </source>
</evidence>
<organism evidence="17 18">
    <name type="scientific">Aliidiomarina maris</name>
    <dbReference type="NCBI Taxonomy" id="531312"/>
    <lineage>
        <taxon>Bacteria</taxon>
        <taxon>Pseudomonadati</taxon>
        <taxon>Pseudomonadota</taxon>
        <taxon>Gammaproteobacteria</taxon>
        <taxon>Alteromonadales</taxon>
        <taxon>Idiomarinaceae</taxon>
        <taxon>Aliidiomarina</taxon>
    </lineage>
</organism>
<dbReference type="Proteomes" id="UP000249203">
    <property type="component" value="Unassembled WGS sequence"/>
</dbReference>
<dbReference type="Gene3D" id="1.25.40.320">
    <property type="entry name" value="Peptidase M1, leukotriene A4 hydrolase/aminopeptidase C-terminal domain"/>
    <property type="match status" value="1"/>
</dbReference>
<dbReference type="InterPro" id="IPR049980">
    <property type="entry name" value="LTA4H_cat"/>
</dbReference>
<keyword evidence="6" id="KW-0963">Cytoplasm</keyword>
<dbReference type="Pfam" id="PF09127">
    <property type="entry name" value="Leuk-A4-hydro_C"/>
    <property type="match status" value="1"/>
</dbReference>
<feature type="compositionally biased region" description="Polar residues" evidence="14">
    <location>
        <begin position="35"/>
        <end position="46"/>
    </location>
</feature>
<dbReference type="GO" id="GO:0008237">
    <property type="term" value="F:metallopeptidase activity"/>
    <property type="evidence" value="ECO:0007669"/>
    <property type="project" value="UniProtKB-KW"/>
</dbReference>
<dbReference type="Gene3D" id="2.60.40.1730">
    <property type="entry name" value="tricorn interacting facor f3 domain"/>
    <property type="match status" value="1"/>
</dbReference>
<accession>A0A327X652</accession>
<gene>
    <name evidence="17" type="ORF">B0I24_102262</name>
</gene>
<dbReference type="GO" id="GO:0016285">
    <property type="term" value="F:alanyl aminopeptidase activity"/>
    <property type="evidence" value="ECO:0007669"/>
    <property type="project" value="UniProtKB-EC"/>
</dbReference>
<comment type="cofactor">
    <cofactor evidence="13">
        <name>Zn(2+)</name>
        <dbReference type="ChEBI" id="CHEBI:29105"/>
    </cofactor>
    <text evidence="13">Binds 1 zinc ion per subunit.</text>
</comment>
<dbReference type="RefSeq" id="WP_241974055.1">
    <property type="nucleotide sequence ID" value="NZ_PIPK01000003.1"/>
</dbReference>
<dbReference type="InterPro" id="IPR001930">
    <property type="entry name" value="Peptidase_M1"/>
</dbReference>
<dbReference type="Gene3D" id="1.10.390.10">
    <property type="entry name" value="Neutral Protease Domain 2"/>
    <property type="match status" value="1"/>
</dbReference>
<feature type="binding site" evidence="13">
    <location>
        <position position="367"/>
    </location>
    <ligand>
        <name>Zn(2+)</name>
        <dbReference type="ChEBI" id="CHEBI:29105"/>
        <note>catalytic</note>
    </ligand>
</feature>
<dbReference type="InterPro" id="IPR042097">
    <property type="entry name" value="Aminopeptidase_N-like_N_sf"/>
</dbReference>
<comment type="subcellular location">
    <subcellularLocation>
        <location evidence="2">Cytoplasm</location>
    </subcellularLocation>
</comment>
<sequence>MKNYQYWLMAAGVATLSACSPNADNNNDNDASSNTQSTQPSDSKPQSADFRPSEHLRVPTPTSDLHSFANSNQVRAPHLHLNLDVDFDAQQLRGYAQYELEYIDASANYMVLDTYDLDIQQVEIFANDSWQEGSFRLGDKDPVLGQALTISIVFEGHVENNVEGSVEDDSEQVSRAEQVRIHYASSPTATGLDWVSPEGTAGGEHPYLYSQSQPHYARTWVPIQDTAASRLTFSARLTTPPELIGLMGANNPPNPERTGVYEMQTNQPIPPYLMAIAVGDLDFYALNERMAIYAEPSVLQSAVEEFSYTTDMMEVTEAMFGPYAWDRYDQLILPPSFPFGGMENPQLAFITPTVIAGDQSLVSLIAHELAHSWSGNLVTNATWRDLWLNEGFTSYVENRIMEAVYGEDRALMQRMLSDQSLESSIGALSERQQVLHLELEQRDPETIFTRVPYDKAAAFLFFLEDRVGRDTFDAFVRQYFADYAFKSLDTKEFEAYLYANLVDDHSDVVSREEVKEWLYEPGMPSTWVRVEVDAFARVDDARTAWLEGEQVDFAAWSIHERLYFLRHLPQGLSSDELARLDSELGLSETRNNSVLTSWLGIAIREQYEPALHRVDDIVFGMGRLAYLVPVYAALYEMDADSTREMYLRARPQYHQLTRDAIEEMLDIE</sequence>
<dbReference type="InterPro" id="IPR045357">
    <property type="entry name" value="Aminopeptidase_N-like_N"/>
</dbReference>
<comment type="catalytic activity">
    <reaction evidence="1">
        <text>Release of an N-terminal amino acid, Xaa-|-Yaa- from a peptide, amide or arylamide. Xaa is preferably Ala, but may be most amino acids including Pro (slow action). When a terminal hydrophobic residue is followed by a prolyl residue, the two may be released as an intact Xaa-Pro dipeptide.</text>
        <dbReference type="EC" id="3.4.11.2"/>
    </reaction>
</comment>
<feature type="region of interest" description="Disordered" evidence="14">
    <location>
        <begin position="21"/>
        <end position="68"/>
    </location>
</feature>
<dbReference type="PANTHER" id="PTHR45726:SF3">
    <property type="entry name" value="LEUKOTRIENE A-4 HYDROLASE"/>
    <property type="match status" value="1"/>
</dbReference>
<dbReference type="AlphaFoldDB" id="A0A327X652"/>
<dbReference type="EMBL" id="QLMD01000002">
    <property type="protein sequence ID" value="RAK00834.1"/>
    <property type="molecule type" value="Genomic_DNA"/>
</dbReference>
<evidence type="ECO:0000256" key="12">
    <source>
        <dbReference type="PIRSR" id="PIRSR634015-1"/>
    </source>
</evidence>
<keyword evidence="10 13" id="KW-0862">Zinc</keyword>
<dbReference type="SMART" id="SM01263">
    <property type="entry name" value="Leuk-A4-hydro_C"/>
    <property type="match status" value="1"/>
</dbReference>
<evidence type="ECO:0000256" key="11">
    <source>
        <dbReference type="ARBA" id="ARBA00023049"/>
    </source>
</evidence>
<evidence type="ECO:0000256" key="10">
    <source>
        <dbReference type="ARBA" id="ARBA00022833"/>
    </source>
</evidence>
<dbReference type="InterPro" id="IPR014782">
    <property type="entry name" value="Peptidase_M1_dom"/>
</dbReference>
<dbReference type="EC" id="3.4.11.2" evidence="4"/>
<dbReference type="PROSITE" id="PS51257">
    <property type="entry name" value="PROKAR_LIPOPROTEIN"/>
    <property type="match status" value="1"/>
</dbReference>
<dbReference type="Pfam" id="PF17900">
    <property type="entry name" value="Peptidase_M1_N"/>
    <property type="match status" value="1"/>
</dbReference>
<feature type="active site" description="Proton donor" evidence="12">
    <location>
        <position position="453"/>
    </location>
</feature>
<dbReference type="SUPFAM" id="SSF55486">
    <property type="entry name" value="Metalloproteases ('zincins'), catalytic domain"/>
    <property type="match status" value="1"/>
</dbReference>
<name>A0A327X652_9GAMM</name>
<keyword evidence="11" id="KW-0482">Metalloprotease</keyword>
<evidence type="ECO:0000256" key="2">
    <source>
        <dbReference type="ARBA" id="ARBA00004496"/>
    </source>
</evidence>
<comment type="similarity">
    <text evidence="3">Belongs to the peptidase M1 family.</text>
</comment>
<dbReference type="GO" id="GO:0006508">
    <property type="term" value="P:proteolysis"/>
    <property type="evidence" value="ECO:0007669"/>
    <property type="project" value="UniProtKB-KW"/>
</dbReference>
<keyword evidence="7" id="KW-0645">Protease</keyword>
<evidence type="ECO:0000256" key="6">
    <source>
        <dbReference type="ARBA" id="ARBA00022490"/>
    </source>
</evidence>
<dbReference type="GO" id="GO:0005737">
    <property type="term" value="C:cytoplasm"/>
    <property type="evidence" value="ECO:0007669"/>
    <property type="project" value="UniProtKB-SubCell"/>
</dbReference>
<feature type="active site" description="Proton acceptor" evidence="12">
    <location>
        <position position="368"/>
    </location>
</feature>
<feature type="compositionally biased region" description="Low complexity" evidence="14">
    <location>
        <begin position="22"/>
        <end position="34"/>
    </location>
</feature>
<feature type="chain" id="PRO_5016238961" description="Aminopeptidase N" evidence="15">
    <location>
        <begin position="24"/>
        <end position="668"/>
    </location>
</feature>
<dbReference type="InterPro" id="IPR015211">
    <property type="entry name" value="Peptidase_M1_C"/>
</dbReference>
<keyword evidence="15" id="KW-0732">Signal</keyword>
<evidence type="ECO:0000313" key="18">
    <source>
        <dbReference type="Proteomes" id="UP000249203"/>
    </source>
</evidence>
<evidence type="ECO:0000313" key="17">
    <source>
        <dbReference type="EMBL" id="RAK00834.1"/>
    </source>
</evidence>
<evidence type="ECO:0000256" key="5">
    <source>
        <dbReference type="ARBA" id="ARBA00015611"/>
    </source>
</evidence>
<dbReference type="SUPFAM" id="SSF63737">
    <property type="entry name" value="Leukotriene A4 hydrolase N-terminal domain"/>
    <property type="match status" value="1"/>
</dbReference>
<evidence type="ECO:0000256" key="14">
    <source>
        <dbReference type="SAM" id="MobiDB-lite"/>
    </source>
</evidence>
<dbReference type="InterPro" id="IPR034015">
    <property type="entry name" value="M1_LTA4H"/>
</dbReference>
<proteinExistence type="inferred from homology"/>
<protein>
    <recommendedName>
        <fullName evidence="5">Aminopeptidase N</fullName>
        <ecNumber evidence="4">3.4.11.2</ecNumber>
    </recommendedName>
</protein>
<feature type="binding site" evidence="13">
    <location>
        <position position="390"/>
    </location>
    <ligand>
        <name>Zn(2+)</name>
        <dbReference type="ChEBI" id="CHEBI:29105"/>
        <note>catalytic</note>
    </ligand>
</feature>
<dbReference type="SUPFAM" id="SSF48371">
    <property type="entry name" value="ARM repeat"/>
    <property type="match status" value="1"/>
</dbReference>
<evidence type="ECO:0000256" key="9">
    <source>
        <dbReference type="ARBA" id="ARBA00022801"/>
    </source>
</evidence>
<evidence type="ECO:0000256" key="1">
    <source>
        <dbReference type="ARBA" id="ARBA00000098"/>
    </source>
</evidence>
<dbReference type="FunFam" id="3.30.2010.30:FF:000001">
    <property type="entry name" value="Leukotriene A(4) hydrolase"/>
    <property type="match status" value="1"/>
</dbReference>
<dbReference type="InterPro" id="IPR038502">
    <property type="entry name" value="M1_LTA-4_hydro/amino_C_sf"/>
</dbReference>
<dbReference type="CDD" id="cd09599">
    <property type="entry name" value="M1_LTA4H"/>
    <property type="match status" value="1"/>
</dbReference>
<evidence type="ECO:0000256" key="4">
    <source>
        <dbReference type="ARBA" id="ARBA00012564"/>
    </source>
</evidence>
<evidence type="ECO:0000256" key="13">
    <source>
        <dbReference type="PIRSR" id="PIRSR634015-3"/>
    </source>
</evidence>
<dbReference type="InterPro" id="IPR016024">
    <property type="entry name" value="ARM-type_fold"/>
</dbReference>
<reference evidence="17 18" key="1">
    <citation type="submission" date="2018-06" db="EMBL/GenBank/DDBJ databases">
        <title>Genomic Encyclopedia of Type Strains, Phase III (KMG-III): the genomes of soil and plant-associated and newly described type strains.</title>
        <authorList>
            <person name="Whitman W."/>
        </authorList>
    </citation>
    <scope>NUCLEOTIDE SEQUENCE [LARGE SCALE GENOMIC DNA]</scope>
    <source>
        <strain evidence="17 18">CGMCC 1.15366</strain>
    </source>
</reference>
<comment type="caution">
    <text evidence="17">The sequence shown here is derived from an EMBL/GenBank/DDBJ whole genome shotgun (WGS) entry which is preliminary data.</text>
</comment>
<dbReference type="Pfam" id="PF01433">
    <property type="entry name" value="Peptidase_M1"/>
    <property type="match status" value="1"/>
</dbReference>
<evidence type="ECO:0000259" key="16">
    <source>
        <dbReference type="SMART" id="SM01263"/>
    </source>
</evidence>
<feature type="binding site" evidence="13">
    <location>
        <position position="371"/>
    </location>
    <ligand>
        <name>Zn(2+)</name>
        <dbReference type="ChEBI" id="CHEBI:29105"/>
        <note>catalytic</note>
    </ligand>
</feature>
<dbReference type="PANTHER" id="PTHR45726">
    <property type="entry name" value="LEUKOTRIENE A-4 HYDROLASE"/>
    <property type="match status" value="1"/>
</dbReference>
<evidence type="ECO:0000256" key="3">
    <source>
        <dbReference type="ARBA" id="ARBA00010136"/>
    </source>
</evidence>
<feature type="signal peptide" evidence="15">
    <location>
        <begin position="1"/>
        <end position="23"/>
    </location>
</feature>
<dbReference type="Gene3D" id="3.30.2010.30">
    <property type="match status" value="1"/>
</dbReference>
<dbReference type="PRINTS" id="PR00756">
    <property type="entry name" value="ALADIPTASE"/>
</dbReference>